<reference evidence="1 2" key="1">
    <citation type="journal article" date="2020" name="Front. Microbiol.">
        <title>Single-cell genomics of novel Actinobacteria with the Wood-Ljungdahl pathway discovered in a serpentinizing system.</title>
        <authorList>
            <person name="Merino N."/>
            <person name="Kawai M."/>
            <person name="Boyd E.S."/>
            <person name="Colman D.R."/>
            <person name="McGlynn S.E."/>
            <person name="Nealson K.H."/>
            <person name="Kurokawa K."/>
            <person name="Hongoh Y."/>
        </authorList>
    </citation>
    <scope>NUCLEOTIDE SEQUENCE [LARGE SCALE GENOMIC DNA]</scope>
    <source>
        <strain evidence="1 2">S25</strain>
    </source>
</reference>
<evidence type="ECO:0000313" key="2">
    <source>
        <dbReference type="Proteomes" id="UP000543224"/>
    </source>
</evidence>
<name>A0A6V8P704_9ACTN</name>
<evidence type="ECO:0000313" key="1">
    <source>
        <dbReference type="EMBL" id="GFP26556.1"/>
    </source>
</evidence>
<dbReference type="EMBL" id="BLRX01000695">
    <property type="protein sequence ID" value="GFP26556.1"/>
    <property type="molecule type" value="Genomic_DNA"/>
</dbReference>
<organism evidence="1 2">
    <name type="scientific">Candidatus Hakubella thermalkaliphila</name>
    <dbReference type="NCBI Taxonomy" id="2754717"/>
    <lineage>
        <taxon>Bacteria</taxon>
        <taxon>Bacillati</taxon>
        <taxon>Actinomycetota</taxon>
        <taxon>Actinomycetota incertae sedis</taxon>
        <taxon>Candidatus Hakubellales</taxon>
        <taxon>Candidatus Hakubellaceae</taxon>
        <taxon>Candidatus Hakubella</taxon>
    </lineage>
</organism>
<feature type="non-terminal residue" evidence="1">
    <location>
        <position position="126"/>
    </location>
</feature>
<sequence>MGIIQKWESALASGAKTLLETGNPFQAIKSLAHGWTEGNTSWEDFVDEFGIDDEGLEKILAFGASIVLDPIMWIPFTPVANFGVRTTGEVLKGGYNVMKKVMPIDKIVATPHGKALSQPSLPNLFY</sequence>
<protein>
    <submittedName>
        <fullName evidence="1">Uncharacterized protein</fullName>
    </submittedName>
</protein>
<proteinExistence type="predicted"/>
<dbReference type="Proteomes" id="UP000543224">
    <property type="component" value="Unassembled WGS sequence"/>
</dbReference>
<gene>
    <name evidence="1" type="ORF">HKBW3S25_02052</name>
</gene>
<dbReference type="AlphaFoldDB" id="A0A6V8P704"/>
<accession>A0A6V8P704</accession>
<comment type="caution">
    <text evidence="1">The sequence shown here is derived from an EMBL/GenBank/DDBJ whole genome shotgun (WGS) entry which is preliminary data.</text>
</comment>